<reference evidence="9 10" key="1">
    <citation type="submission" date="2018-12" db="EMBL/GenBank/DDBJ databases">
        <authorList>
            <consortium name="Pathogen Informatics"/>
        </authorList>
    </citation>
    <scope>NUCLEOTIDE SEQUENCE [LARGE SCALE GENOMIC DNA]</scope>
    <source>
        <strain evidence="9 10">NCTC934</strain>
    </source>
</reference>
<feature type="transmembrane region" description="Helical" evidence="8">
    <location>
        <begin position="201"/>
        <end position="224"/>
    </location>
</feature>
<dbReference type="Gene3D" id="1.10.3470.10">
    <property type="entry name" value="ABC transporter involved in vitamin B12 uptake, BtuC"/>
    <property type="match status" value="1"/>
</dbReference>
<feature type="transmembrane region" description="Helical" evidence="8">
    <location>
        <begin position="315"/>
        <end position="331"/>
    </location>
</feature>
<evidence type="ECO:0000256" key="1">
    <source>
        <dbReference type="ARBA" id="ARBA00004651"/>
    </source>
</evidence>
<dbReference type="CDD" id="cd06550">
    <property type="entry name" value="TM_ABC_iron-siderophores_like"/>
    <property type="match status" value="1"/>
</dbReference>
<dbReference type="InterPro" id="IPR000522">
    <property type="entry name" value="ABC_transptr_permease_BtuC"/>
</dbReference>
<keyword evidence="10" id="KW-1185">Reference proteome</keyword>
<dbReference type="EMBL" id="LR134408">
    <property type="protein sequence ID" value="VEH72076.1"/>
    <property type="molecule type" value="Genomic_DNA"/>
</dbReference>
<comment type="subcellular location">
    <subcellularLocation>
        <location evidence="1">Cell membrane</location>
        <topology evidence="1">Multi-pass membrane protein</topology>
    </subcellularLocation>
</comment>
<evidence type="ECO:0000256" key="7">
    <source>
        <dbReference type="ARBA" id="ARBA00023136"/>
    </source>
</evidence>
<dbReference type="Pfam" id="PF01032">
    <property type="entry name" value="FecCD"/>
    <property type="match status" value="1"/>
</dbReference>
<keyword evidence="3" id="KW-0813">Transport</keyword>
<dbReference type="SUPFAM" id="SSF81345">
    <property type="entry name" value="ABC transporter involved in vitamin B12 uptake, BtuC"/>
    <property type="match status" value="1"/>
</dbReference>
<gene>
    <name evidence="9" type="primary">fepD</name>
    <name evidence="9" type="ORF">NCTC934_00336</name>
</gene>
<evidence type="ECO:0000256" key="5">
    <source>
        <dbReference type="ARBA" id="ARBA00022692"/>
    </source>
</evidence>
<feature type="transmembrane region" description="Helical" evidence="8">
    <location>
        <begin position="287"/>
        <end position="309"/>
    </location>
</feature>
<feature type="transmembrane region" description="Helical" evidence="8">
    <location>
        <begin position="244"/>
        <end position="275"/>
    </location>
</feature>
<feature type="transmembrane region" description="Helical" evidence="8">
    <location>
        <begin position="97"/>
        <end position="117"/>
    </location>
</feature>
<keyword evidence="4" id="KW-1003">Cell membrane</keyword>
<evidence type="ECO:0000256" key="6">
    <source>
        <dbReference type="ARBA" id="ARBA00022989"/>
    </source>
</evidence>
<evidence type="ECO:0000313" key="9">
    <source>
        <dbReference type="EMBL" id="VEH72076.1"/>
    </source>
</evidence>
<organism evidence="9 10">
    <name type="scientific">Corynebacterium segmentosum</name>
    <dbReference type="NCBI Taxonomy" id="43990"/>
    <lineage>
        <taxon>Bacteria</taxon>
        <taxon>Bacillati</taxon>
        <taxon>Actinomycetota</taxon>
        <taxon>Actinomycetes</taxon>
        <taxon>Mycobacteriales</taxon>
        <taxon>Corynebacteriaceae</taxon>
        <taxon>Corynebacterium</taxon>
    </lineage>
</organism>
<comment type="similarity">
    <text evidence="2">Belongs to the binding-protein-dependent transport system permease family. FecCD subfamily.</text>
</comment>
<sequence>MGVPNTRRRRWRVGAFLALAFLLMALLIVLSLFIGAQSFSPSEIVAGLRGGPGSSTAGDILYERRIPRTIAAILAGTGLAVAGCILQIITRNPLADTGVFGMNAGAAFAAALALSVFGLTSPLAFTAAALIGAGGTMLLVARLGRDISGAIDPLRIVLAGVALSAVFEGLSEGMSLLDPQAFARIKAWMVGSMDIASTTPLYLIGCGLAVAAVMLVFLAPRLTVLPLGENAAEALGINVAQTRALALFVVSLLAATTTAAVGVLAFVGMLVPHLVRQVGITNERDQIWISGLIGPNLLLFADIIGRLILPGELPAGVTVAIIGAPFLIFLAQRKQVVL</sequence>
<evidence type="ECO:0000256" key="8">
    <source>
        <dbReference type="SAM" id="Phobius"/>
    </source>
</evidence>
<proteinExistence type="inferred from homology"/>
<keyword evidence="7 8" id="KW-0472">Membrane</keyword>
<keyword evidence="6 8" id="KW-1133">Transmembrane helix</keyword>
<evidence type="ECO:0000256" key="3">
    <source>
        <dbReference type="ARBA" id="ARBA00022448"/>
    </source>
</evidence>
<name>A0ABY6TCJ1_9CORY</name>
<protein>
    <submittedName>
        <fullName evidence="9">ABC transport system, permease</fullName>
    </submittedName>
</protein>
<evidence type="ECO:0000256" key="2">
    <source>
        <dbReference type="ARBA" id="ARBA00007935"/>
    </source>
</evidence>
<accession>A0ABY6TCJ1</accession>
<dbReference type="PANTHER" id="PTHR30472:SF1">
    <property type="entry name" value="FE(3+) DICITRATE TRANSPORT SYSTEM PERMEASE PROTEIN FECC-RELATED"/>
    <property type="match status" value="1"/>
</dbReference>
<evidence type="ECO:0000256" key="4">
    <source>
        <dbReference type="ARBA" id="ARBA00022475"/>
    </source>
</evidence>
<evidence type="ECO:0000313" key="10">
    <source>
        <dbReference type="Proteomes" id="UP000280707"/>
    </source>
</evidence>
<feature type="transmembrane region" description="Helical" evidence="8">
    <location>
        <begin position="70"/>
        <end position="90"/>
    </location>
</feature>
<dbReference type="InterPro" id="IPR037294">
    <property type="entry name" value="ABC_BtuC-like"/>
</dbReference>
<dbReference type="Proteomes" id="UP000280707">
    <property type="component" value="Chromosome"/>
</dbReference>
<feature type="transmembrane region" description="Helical" evidence="8">
    <location>
        <begin position="123"/>
        <end position="141"/>
    </location>
</feature>
<dbReference type="PANTHER" id="PTHR30472">
    <property type="entry name" value="FERRIC ENTEROBACTIN TRANSPORT SYSTEM PERMEASE PROTEIN"/>
    <property type="match status" value="1"/>
</dbReference>
<keyword evidence="5 8" id="KW-0812">Transmembrane</keyword>